<name>A0A8H4QUK2_9AGAR</name>
<proteinExistence type="predicted"/>
<dbReference type="Pfam" id="PF00724">
    <property type="entry name" value="Oxidored_FMN"/>
    <property type="match status" value="1"/>
</dbReference>
<evidence type="ECO:0000313" key="2">
    <source>
        <dbReference type="EMBL" id="KAF4617642.1"/>
    </source>
</evidence>
<dbReference type="InterPro" id="IPR001155">
    <property type="entry name" value="OxRdtase_FMN_N"/>
</dbReference>
<dbReference type="CDD" id="cd02933">
    <property type="entry name" value="OYE_like_FMN"/>
    <property type="match status" value="1"/>
</dbReference>
<sequence>MSASQALFTPIRIGDKTLKNRYTMSALTRNRAENTYPTHLIKEHYVQRANVGLIVTEGTLITRQGTEWPHAPGIWDSQHVHAWKQVTDAVHEAGGLIYSQLWHTGRTSHPEAAQQKISEKPVYGPSAIAARGGKFREVAGEPGYVTPTPHPNPWELVQQYKDAAINAKKAGFDGVELHSANGYILNQFIDSTSNKRTDEWGGSIENRCRLVLEVAKACMEVFGSNVGIKLSPCGGYNDVGMPLQETIETFSYLITELDKLNIGYICLLRYLPFMDPAFDGVNRATQHDVFATYRPFIKNTKAMFNGAIKPEEAEELVASGKADLIAVGLGFISHPDYVERVRHGKPLDNQISMAHLQVTEKTKDWSVGYNDYPNAVY</sequence>
<keyword evidence="3" id="KW-1185">Reference proteome</keyword>
<dbReference type="SUPFAM" id="SSF51395">
    <property type="entry name" value="FMN-linked oxidoreductases"/>
    <property type="match status" value="1"/>
</dbReference>
<accession>A0A8H4QUK2</accession>
<dbReference type="AlphaFoldDB" id="A0A8H4QUK2"/>
<gene>
    <name evidence="2" type="ORF">D9613_005853</name>
</gene>
<dbReference type="GO" id="GO:0016491">
    <property type="term" value="F:oxidoreductase activity"/>
    <property type="evidence" value="ECO:0007669"/>
    <property type="project" value="InterPro"/>
</dbReference>
<dbReference type="PANTHER" id="PTHR22893">
    <property type="entry name" value="NADH OXIDOREDUCTASE-RELATED"/>
    <property type="match status" value="1"/>
</dbReference>
<evidence type="ECO:0000259" key="1">
    <source>
        <dbReference type="Pfam" id="PF00724"/>
    </source>
</evidence>
<feature type="domain" description="NADH:flavin oxidoreductase/NADH oxidase N-terminal" evidence="1">
    <location>
        <begin position="7"/>
        <end position="347"/>
    </location>
</feature>
<organism evidence="2 3">
    <name type="scientific">Agrocybe pediades</name>
    <dbReference type="NCBI Taxonomy" id="84607"/>
    <lineage>
        <taxon>Eukaryota</taxon>
        <taxon>Fungi</taxon>
        <taxon>Dikarya</taxon>
        <taxon>Basidiomycota</taxon>
        <taxon>Agaricomycotina</taxon>
        <taxon>Agaricomycetes</taxon>
        <taxon>Agaricomycetidae</taxon>
        <taxon>Agaricales</taxon>
        <taxon>Agaricineae</taxon>
        <taxon>Strophariaceae</taxon>
        <taxon>Agrocybe</taxon>
    </lineage>
</organism>
<dbReference type="EMBL" id="JAACJL010000030">
    <property type="protein sequence ID" value="KAF4617642.1"/>
    <property type="molecule type" value="Genomic_DNA"/>
</dbReference>
<reference evidence="2 3" key="1">
    <citation type="submission" date="2019-12" db="EMBL/GenBank/DDBJ databases">
        <authorList>
            <person name="Floudas D."/>
            <person name="Bentzer J."/>
            <person name="Ahren D."/>
            <person name="Johansson T."/>
            <person name="Persson P."/>
            <person name="Tunlid A."/>
        </authorList>
    </citation>
    <scope>NUCLEOTIDE SEQUENCE [LARGE SCALE GENOMIC DNA]</scope>
    <source>
        <strain evidence="2 3">CBS 102.39</strain>
    </source>
</reference>
<dbReference type="InterPro" id="IPR013785">
    <property type="entry name" value="Aldolase_TIM"/>
</dbReference>
<dbReference type="Gene3D" id="3.20.20.70">
    <property type="entry name" value="Aldolase class I"/>
    <property type="match status" value="1"/>
</dbReference>
<dbReference type="PANTHER" id="PTHR22893:SF91">
    <property type="entry name" value="NADPH DEHYDROGENASE 2-RELATED"/>
    <property type="match status" value="1"/>
</dbReference>
<evidence type="ECO:0000313" key="3">
    <source>
        <dbReference type="Proteomes" id="UP000521872"/>
    </source>
</evidence>
<protein>
    <recommendedName>
        <fullName evidence="1">NADH:flavin oxidoreductase/NADH oxidase N-terminal domain-containing protein</fullName>
    </recommendedName>
</protein>
<comment type="caution">
    <text evidence="2">The sequence shown here is derived from an EMBL/GenBank/DDBJ whole genome shotgun (WGS) entry which is preliminary data.</text>
</comment>
<dbReference type="Proteomes" id="UP000521872">
    <property type="component" value="Unassembled WGS sequence"/>
</dbReference>
<dbReference type="GO" id="GO:0010181">
    <property type="term" value="F:FMN binding"/>
    <property type="evidence" value="ECO:0007669"/>
    <property type="project" value="InterPro"/>
</dbReference>
<dbReference type="InterPro" id="IPR045247">
    <property type="entry name" value="Oye-like"/>
</dbReference>